<name>A0A9J5ZYC9_SOLCO</name>
<proteinExistence type="predicted"/>
<organism evidence="1 2">
    <name type="scientific">Solanum commersonii</name>
    <name type="common">Commerson's wild potato</name>
    <name type="synonym">Commerson's nightshade</name>
    <dbReference type="NCBI Taxonomy" id="4109"/>
    <lineage>
        <taxon>Eukaryota</taxon>
        <taxon>Viridiplantae</taxon>
        <taxon>Streptophyta</taxon>
        <taxon>Embryophyta</taxon>
        <taxon>Tracheophyta</taxon>
        <taxon>Spermatophyta</taxon>
        <taxon>Magnoliopsida</taxon>
        <taxon>eudicotyledons</taxon>
        <taxon>Gunneridae</taxon>
        <taxon>Pentapetalae</taxon>
        <taxon>asterids</taxon>
        <taxon>lamiids</taxon>
        <taxon>Solanales</taxon>
        <taxon>Solanaceae</taxon>
        <taxon>Solanoideae</taxon>
        <taxon>Solaneae</taxon>
        <taxon>Solanum</taxon>
    </lineage>
</organism>
<protein>
    <submittedName>
        <fullName evidence="1">Uncharacterized protein</fullName>
    </submittedName>
</protein>
<accession>A0A9J5ZYC9</accession>
<comment type="caution">
    <text evidence="1">The sequence shown here is derived from an EMBL/GenBank/DDBJ whole genome shotgun (WGS) entry which is preliminary data.</text>
</comment>
<dbReference type="AlphaFoldDB" id="A0A9J5ZYC9"/>
<evidence type="ECO:0000313" key="2">
    <source>
        <dbReference type="Proteomes" id="UP000824120"/>
    </source>
</evidence>
<evidence type="ECO:0000313" key="1">
    <source>
        <dbReference type="EMBL" id="KAG5617342.1"/>
    </source>
</evidence>
<dbReference type="Proteomes" id="UP000824120">
    <property type="component" value="Chromosome 3"/>
</dbReference>
<keyword evidence="2" id="KW-1185">Reference proteome</keyword>
<gene>
    <name evidence="1" type="ORF">H5410_017166</name>
</gene>
<reference evidence="1 2" key="1">
    <citation type="submission" date="2020-09" db="EMBL/GenBank/DDBJ databases">
        <title>De no assembly of potato wild relative species, Solanum commersonii.</title>
        <authorList>
            <person name="Cho K."/>
        </authorList>
    </citation>
    <scope>NUCLEOTIDE SEQUENCE [LARGE SCALE GENOMIC DNA]</scope>
    <source>
        <strain evidence="1">LZ3.2</strain>
        <tissue evidence="1">Leaf</tissue>
    </source>
</reference>
<sequence>MSLPVQRRKFPLDLLEVDKAEQCYEIERGKFWTVVFYTLGYNGKMVIVNLRYIYCSSVDVYLRPEYLPHFESKDGCAKFKNCTMVNKKNP</sequence>
<dbReference type="EMBL" id="JACXVP010000003">
    <property type="protein sequence ID" value="KAG5617342.1"/>
    <property type="molecule type" value="Genomic_DNA"/>
</dbReference>